<reference evidence="2 3" key="1">
    <citation type="submission" date="2020-08" db="EMBL/GenBank/DDBJ databases">
        <title>Genomic Encyclopedia of Type Strains, Phase IV (KMG-IV): sequencing the most valuable type-strain genomes for metagenomic binning, comparative biology and taxonomic classification.</title>
        <authorList>
            <person name="Goeker M."/>
        </authorList>
    </citation>
    <scope>NUCLEOTIDE SEQUENCE [LARGE SCALE GENOMIC DNA]</scope>
    <source>
        <strain evidence="2 3">DSM 45385</strain>
    </source>
</reference>
<protein>
    <recommendedName>
        <fullName evidence="4">Secreted protein</fullName>
    </recommendedName>
</protein>
<sequence>MLKKVLLGAAALVSLSIAAPAQADVSAVASACSVQHEGWGNGGSANFFRYVKVVNECGHSKTVCVDVPNWPDPGPYTIKAYERKKLTYGNVSHRQGRGLYPC</sequence>
<name>A0A7W8A9M6_9ACTN</name>
<keyword evidence="3" id="KW-1185">Reference proteome</keyword>
<accession>A0A7W8A9M6</accession>
<organism evidence="2 3">
    <name type="scientific">Nonomuraea endophytica</name>
    <dbReference type="NCBI Taxonomy" id="714136"/>
    <lineage>
        <taxon>Bacteria</taxon>
        <taxon>Bacillati</taxon>
        <taxon>Actinomycetota</taxon>
        <taxon>Actinomycetes</taxon>
        <taxon>Streptosporangiales</taxon>
        <taxon>Streptosporangiaceae</taxon>
        <taxon>Nonomuraea</taxon>
    </lineage>
</organism>
<dbReference type="EMBL" id="JACHIN010000012">
    <property type="protein sequence ID" value="MBB5082132.1"/>
    <property type="molecule type" value="Genomic_DNA"/>
</dbReference>
<dbReference type="Proteomes" id="UP000568380">
    <property type="component" value="Unassembled WGS sequence"/>
</dbReference>
<dbReference type="AlphaFoldDB" id="A0A7W8A9M6"/>
<feature type="chain" id="PRO_5030768869" description="Secreted protein" evidence="1">
    <location>
        <begin position="24"/>
        <end position="102"/>
    </location>
</feature>
<evidence type="ECO:0000313" key="3">
    <source>
        <dbReference type="Proteomes" id="UP000568380"/>
    </source>
</evidence>
<comment type="caution">
    <text evidence="2">The sequence shown here is derived from an EMBL/GenBank/DDBJ whole genome shotgun (WGS) entry which is preliminary data.</text>
</comment>
<evidence type="ECO:0000256" key="1">
    <source>
        <dbReference type="SAM" id="SignalP"/>
    </source>
</evidence>
<gene>
    <name evidence="2" type="ORF">HNR40_007627</name>
</gene>
<proteinExistence type="predicted"/>
<evidence type="ECO:0000313" key="2">
    <source>
        <dbReference type="EMBL" id="MBB5082132.1"/>
    </source>
</evidence>
<feature type="signal peptide" evidence="1">
    <location>
        <begin position="1"/>
        <end position="23"/>
    </location>
</feature>
<keyword evidence="1" id="KW-0732">Signal</keyword>
<dbReference type="RefSeq" id="WP_184970067.1">
    <property type="nucleotide sequence ID" value="NZ_JACHIN010000012.1"/>
</dbReference>
<evidence type="ECO:0008006" key="4">
    <source>
        <dbReference type="Google" id="ProtNLM"/>
    </source>
</evidence>